<keyword evidence="2" id="KW-0456">Lyase</keyword>
<sequence length="168" mass="18028">LMVRGSAQGRQHRGSGGARPLDPCPDRRQRIAGHALVVPRGAGTGCGGDRDGRCELDWWYFGGPQDRQPGGDPPAPGDVPRLHGAGRALLLHAPLTQRAERPRPGDGAGVLPRLVRRTGDVIAADRERDDRAAAGSRSRDRAPAGPDRRCRGACHDERGPRPRLGWDV</sequence>
<dbReference type="GO" id="GO:0047929">
    <property type="term" value="F:gluconate dehydratase activity"/>
    <property type="evidence" value="ECO:0007669"/>
    <property type="project" value="UniProtKB-EC"/>
</dbReference>
<proteinExistence type="predicted"/>
<dbReference type="EMBL" id="CADCWJ010000321">
    <property type="protein sequence ID" value="CAA9559101.1"/>
    <property type="molecule type" value="Genomic_DNA"/>
</dbReference>
<organism evidence="2">
    <name type="scientific">uncultured Thermomicrobiales bacterium</name>
    <dbReference type="NCBI Taxonomy" id="1645740"/>
    <lineage>
        <taxon>Bacteria</taxon>
        <taxon>Pseudomonadati</taxon>
        <taxon>Thermomicrobiota</taxon>
        <taxon>Thermomicrobia</taxon>
        <taxon>Thermomicrobiales</taxon>
        <taxon>environmental samples</taxon>
    </lineage>
</organism>
<evidence type="ECO:0000313" key="2">
    <source>
        <dbReference type="EMBL" id="CAA9559101.1"/>
    </source>
</evidence>
<reference evidence="2" key="1">
    <citation type="submission" date="2020-02" db="EMBL/GenBank/DDBJ databases">
        <authorList>
            <person name="Meier V. D."/>
        </authorList>
    </citation>
    <scope>NUCLEOTIDE SEQUENCE</scope>
    <source>
        <strain evidence="2">AVDCRST_MAG87</strain>
    </source>
</reference>
<accession>A0A6J4UTY7</accession>
<feature type="region of interest" description="Disordered" evidence="1">
    <location>
        <begin position="93"/>
        <end position="112"/>
    </location>
</feature>
<feature type="non-terminal residue" evidence="2">
    <location>
        <position position="168"/>
    </location>
</feature>
<dbReference type="AlphaFoldDB" id="A0A6J4UTY7"/>
<gene>
    <name evidence="2" type="ORF">AVDCRST_MAG87-1430</name>
</gene>
<evidence type="ECO:0000256" key="1">
    <source>
        <dbReference type="SAM" id="MobiDB-lite"/>
    </source>
</evidence>
<name>A0A6J4UTY7_9BACT</name>
<feature type="region of interest" description="Disordered" evidence="1">
    <location>
        <begin position="1"/>
        <end position="27"/>
    </location>
</feature>
<feature type="region of interest" description="Disordered" evidence="1">
    <location>
        <begin position="62"/>
        <end position="82"/>
    </location>
</feature>
<protein>
    <submittedName>
        <fullName evidence="2">Gluconate dehydratase</fullName>
        <ecNumber evidence="2">4.2.1.39</ecNumber>
    </submittedName>
</protein>
<feature type="region of interest" description="Disordered" evidence="1">
    <location>
        <begin position="118"/>
        <end position="168"/>
    </location>
</feature>
<feature type="non-terminal residue" evidence="2">
    <location>
        <position position="1"/>
    </location>
</feature>
<dbReference type="EC" id="4.2.1.39" evidence="2"/>